<dbReference type="RefSeq" id="WP_245196864.1">
    <property type="nucleotide sequence ID" value="NZ_JAATJE010000002.1"/>
</dbReference>
<sequence>MLNILSILIGVFALLLGLPAFLPLLGWAWWFILPVAAVGALVGQLSASRTGRNFNLLLMLIGVIRLSLGGGIF</sequence>
<keyword evidence="1" id="KW-0812">Transmembrane</keyword>
<dbReference type="Proteomes" id="UP000734218">
    <property type="component" value="Unassembled WGS sequence"/>
</dbReference>
<keyword evidence="1" id="KW-0472">Membrane</keyword>
<organism evidence="2 3">
    <name type="scientific">Sphingomonas jejuensis</name>
    <dbReference type="NCBI Taxonomy" id="904715"/>
    <lineage>
        <taxon>Bacteria</taxon>
        <taxon>Pseudomonadati</taxon>
        <taxon>Pseudomonadota</taxon>
        <taxon>Alphaproteobacteria</taxon>
        <taxon>Sphingomonadales</taxon>
        <taxon>Sphingomonadaceae</taxon>
        <taxon>Sphingomonas</taxon>
    </lineage>
</organism>
<evidence type="ECO:0000313" key="2">
    <source>
        <dbReference type="EMBL" id="NJC34706.1"/>
    </source>
</evidence>
<comment type="caution">
    <text evidence="2">The sequence shown here is derived from an EMBL/GenBank/DDBJ whole genome shotgun (WGS) entry which is preliminary data.</text>
</comment>
<keyword evidence="1" id="KW-1133">Transmembrane helix</keyword>
<reference evidence="2 3" key="1">
    <citation type="submission" date="2020-03" db="EMBL/GenBank/DDBJ databases">
        <title>Genomic Encyclopedia of Type Strains, Phase IV (KMG-IV): sequencing the most valuable type-strain genomes for metagenomic binning, comparative biology and taxonomic classification.</title>
        <authorList>
            <person name="Goeker M."/>
        </authorList>
    </citation>
    <scope>NUCLEOTIDE SEQUENCE [LARGE SCALE GENOMIC DNA]</scope>
    <source>
        <strain evidence="2 3">DSM 27651</strain>
    </source>
</reference>
<accession>A0ABX0XMW9</accession>
<proteinExistence type="predicted"/>
<dbReference type="EMBL" id="JAATJE010000002">
    <property type="protein sequence ID" value="NJC34706.1"/>
    <property type="molecule type" value="Genomic_DNA"/>
</dbReference>
<evidence type="ECO:0000313" key="3">
    <source>
        <dbReference type="Proteomes" id="UP000734218"/>
    </source>
</evidence>
<name>A0ABX0XMW9_9SPHN</name>
<evidence type="ECO:0000256" key="1">
    <source>
        <dbReference type="SAM" id="Phobius"/>
    </source>
</evidence>
<keyword evidence="3" id="KW-1185">Reference proteome</keyword>
<gene>
    <name evidence="2" type="ORF">GGR88_002220</name>
</gene>
<feature type="transmembrane region" description="Helical" evidence="1">
    <location>
        <begin position="29"/>
        <end position="47"/>
    </location>
</feature>
<protein>
    <submittedName>
        <fullName evidence="2">Membrane protein</fullName>
    </submittedName>
</protein>
<feature type="transmembrane region" description="Helical" evidence="1">
    <location>
        <begin position="54"/>
        <end position="72"/>
    </location>
</feature>